<protein>
    <submittedName>
        <fullName evidence="1">Uncharacterized protein</fullName>
    </submittedName>
</protein>
<sequence length="76" mass="7896">MSVIGKWALQGVVVFLFAWLATVAAQWSGSVVHTTSSDRLAALSSMRLTTESVATSINKQTQGGAVVVGSLSEGNE</sequence>
<evidence type="ECO:0000313" key="2">
    <source>
        <dbReference type="Proteomes" id="UP000095143"/>
    </source>
</evidence>
<accession>A0A1C2D993</accession>
<dbReference type="Proteomes" id="UP000095143">
    <property type="component" value="Unassembled WGS sequence"/>
</dbReference>
<dbReference type="RefSeq" id="WP_065992324.1">
    <property type="nucleotide sequence ID" value="NZ_MDEN01000069.1"/>
</dbReference>
<comment type="caution">
    <text evidence="1">The sequence shown here is derived from an EMBL/GenBank/DDBJ whole genome shotgun (WGS) entry which is preliminary data.</text>
</comment>
<dbReference type="EMBL" id="MDEN01000069">
    <property type="protein sequence ID" value="OCX11243.1"/>
    <property type="molecule type" value="Genomic_DNA"/>
</dbReference>
<organism evidence="1 2">
    <name type="scientific">Pseudomonas graminis</name>
    <dbReference type="NCBI Taxonomy" id="158627"/>
    <lineage>
        <taxon>Bacteria</taxon>
        <taxon>Pseudomonadati</taxon>
        <taxon>Pseudomonadota</taxon>
        <taxon>Gammaproteobacteria</taxon>
        <taxon>Pseudomonadales</taxon>
        <taxon>Pseudomonadaceae</taxon>
        <taxon>Pseudomonas</taxon>
    </lineage>
</organism>
<name>A0A1C2D993_9PSED</name>
<dbReference type="OrthoDB" id="6905263at2"/>
<gene>
    <name evidence="1" type="ORF">BBI10_23880</name>
</gene>
<reference evidence="1 2" key="1">
    <citation type="submission" date="2016-08" db="EMBL/GenBank/DDBJ databases">
        <title>Whole genome sequence of Pseudomonas graminis strain UASWS1507, a potential biological control agent for agriculture.</title>
        <authorList>
            <person name="Crovadore J."/>
            <person name="Calmin G."/>
            <person name="Chablais R."/>
            <person name="Cochard B."/>
            <person name="Lefort F."/>
        </authorList>
    </citation>
    <scope>NUCLEOTIDE SEQUENCE [LARGE SCALE GENOMIC DNA]</scope>
    <source>
        <strain evidence="1 2">UASWS1507</strain>
    </source>
</reference>
<proteinExistence type="predicted"/>
<dbReference type="AlphaFoldDB" id="A0A1C2D993"/>
<evidence type="ECO:0000313" key="1">
    <source>
        <dbReference type="EMBL" id="OCX11243.1"/>
    </source>
</evidence>